<keyword evidence="7" id="KW-0547">Nucleotide-binding</keyword>
<dbReference type="GO" id="GO:0035082">
    <property type="term" value="P:axoneme assembly"/>
    <property type="evidence" value="ECO:0007669"/>
    <property type="project" value="Ensembl"/>
</dbReference>
<accession>A0A8C5RZT0</accession>
<name>A0A8C5RZT0_LATLA</name>
<keyword evidence="13" id="KW-0966">Cell projection</keyword>
<dbReference type="GO" id="GO:0015031">
    <property type="term" value="P:protein transport"/>
    <property type="evidence" value="ECO:0007669"/>
    <property type="project" value="UniProtKB-KW"/>
</dbReference>
<dbReference type="GO" id="GO:0006887">
    <property type="term" value="P:exocytosis"/>
    <property type="evidence" value="ECO:0007669"/>
    <property type="project" value="UniProtKB-KW"/>
</dbReference>
<dbReference type="GeneTree" id="ENSGT00390000006521"/>
<evidence type="ECO:0000256" key="11">
    <source>
        <dbReference type="ARBA" id="ARBA00023134"/>
    </source>
</evidence>
<dbReference type="GO" id="GO:0005525">
    <property type="term" value="F:GTP binding"/>
    <property type="evidence" value="ECO:0007669"/>
    <property type="project" value="UniProtKB-KW"/>
</dbReference>
<evidence type="ECO:0000256" key="3">
    <source>
        <dbReference type="ARBA" id="ARBA00021423"/>
    </source>
</evidence>
<dbReference type="PANTHER" id="PTHR14983:SF1">
    <property type="entry name" value="CILIOGENESIS AND PLANAR POLARITY EFFECTOR 2"/>
    <property type="match status" value="1"/>
</dbReference>
<evidence type="ECO:0000256" key="2">
    <source>
        <dbReference type="ARBA" id="ARBA00006270"/>
    </source>
</evidence>
<dbReference type="GO" id="GO:0008589">
    <property type="term" value="P:regulation of smoothened signaling pathway"/>
    <property type="evidence" value="ECO:0007669"/>
    <property type="project" value="Ensembl"/>
</dbReference>
<dbReference type="GO" id="GO:0016485">
    <property type="term" value="P:protein processing"/>
    <property type="evidence" value="ECO:0007669"/>
    <property type="project" value="Ensembl"/>
</dbReference>
<dbReference type="PROSITE" id="PS51419">
    <property type="entry name" value="RAB"/>
    <property type="match status" value="1"/>
</dbReference>
<protein>
    <recommendedName>
        <fullName evidence="3">Ciliogenesis and planar polarity effector 2</fullName>
    </recommendedName>
    <alternativeName>
        <fullName evidence="14">REM2- and Rab-like small GTPase 1</fullName>
    </alternativeName>
</protein>
<evidence type="ECO:0000256" key="6">
    <source>
        <dbReference type="ARBA" id="ARBA00022490"/>
    </source>
</evidence>
<evidence type="ECO:0000256" key="9">
    <source>
        <dbReference type="ARBA" id="ARBA00022927"/>
    </source>
</evidence>
<dbReference type="GO" id="GO:0060173">
    <property type="term" value="P:limb development"/>
    <property type="evidence" value="ECO:0007669"/>
    <property type="project" value="Ensembl"/>
</dbReference>
<dbReference type="GO" id="GO:0003924">
    <property type="term" value="F:GTPase activity"/>
    <property type="evidence" value="ECO:0007669"/>
    <property type="project" value="Ensembl"/>
</dbReference>
<evidence type="ECO:0000256" key="4">
    <source>
        <dbReference type="ARBA" id="ARBA00022448"/>
    </source>
</evidence>
<dbReference type="Ensembl" id="ENSLLTT00000010952.1">
    <property type="protein sequence ID" value="ENSLLTP00000010559.1"/>
    <property type="gene ID" value="ENSLLTG00000008087.1"/>
</dbReference>
<evidence type="ECO:0000256" key="8">
    <source>
        <dbReference type="ARBA" id="ARBA00022794"/>
    </source>
</evidence>
<dbReference type="GO" id="GO:1904888">
    <property type="term" value="P:cranial skeletal system development"/>
    <property type="evidence" value="ECO:0007669"/>
    <property type="project" value="Ensembl"/>
</dbReference>
<keyword evidence="8" id="KW-0970">Cilium biogenesis/degradation</keyword>
<dbReference type="PANTHER" id="PTHR14983">
    <property type="entry name" value="CILIOGENESIS AND PLANAR POLARITY EFFECTOR 2"/>
    <property type="match status" value="1"/>
</dbReference>
<dbReference type="GO" id="GO:0036064">
    <property type="term" value="C:ciliary basal body"/>
    <property type="evidence" value="ECO:0007669"/>
    <property type="project" value="Ensembl"/>
</dbReference>
<comment type="subcellular location">
    <subcellularLocation>
        <location evidence="1">Cytoplasm</location>
        <location evidence="1">Cytoskeleton</location>
        <location evidence="1">Cilium basal body</location>
    </subcellularLocation>
</comment>
<dbReference type="GO" id="GO:0005814">
    <property type="term" value="C:centriole"/>
    <property type="evidence" value="ECO:0007669"/>
    <property type="project" value="Ensembl"/>
</dbReference>
<dbReference type="SUPFAM" id="SSF52540">
    <property type="entry name" value="P-loop containing nucleoside triphosphate hydrolases"/>
    <property type="match status" value="1"/>
</dbReference>
<sequence length="283" mass="30805">MREGGEGGRSEGLRGAALPGPLLPRAVPAGMMTVRPGSVVEPEWPFSEEGRAYSGALLRRAQRRSFGLVERPVLAPRAAADVAAYKVFVSGRSGVGKTALVAKLAGLEAPPGHHETPGIQTSLVYWPAKLRESGKVLFFRFSFWDCGEAVLRKFDHILPACREKADAILFLFSFTDRASFLDLPHQISRVTAGTRDVVRMVVGTKFDQFAHTDVTESDMVAFSHTWGLPILRAKSVGERPSDGYAGLAEVAHLLNRLAEHLWRQDQVAAGLVLREAILEALAP</sequence>
<dbReference type="GO" id="GO:0021904">
    <property type="term" value="P:dorsal/ventral neural tube patterning"/>
    <property type="evidence" value="ECO:0007669"/>
    <property type="project" value="Ensembl"/>
</dbReference>
<reference evidence="15" key="2">
    <citation type="submission" date="2025-09" db="UniProtKB">
        <authorList>
            <consortium name="Ensembl"/>
        </authorList>
    </citation>
    <scope>IDENTIFICATION</scope>
</reference>
<keyword evidence="12" id="KW-0206">Cytoskeleton</keyword>
<evidence type="ECO:0000256" key="14">
    <source>
        <dbReference type="ARBA" id="ARBA00030243"/>
    </source>
</evidence>
<evidence type="ECO:0000256" key="7">
    <source>
        <dbReference type="ARBA" id="ARBA00022741"/>
    </source>
</evidence>
<evidence type="ECO:0000313" key="16">
    <source>
        <dbReference type="Proteomes" id="UP000694406"/>
    </source>
</evidence>
<evidence type="ECO:0000256" key="12">
    <source>
        <dbReference type="ARBA" id="ARBA00023212"/>
    </source>
</evidence>
<dbReference type="GO" id="GO:0097546">
    <property type="term" value="C:ciliary base"/>
    <property type="evidence" value="ECO:0007669"/>
    <property type="project" value="Ensembl"/>
</dbReference>
<dbReference type="AlphaFoldDB" id="A0A8C5RZT0"/>
<dbReference type="GO" id="GO:0003274">
    <property type="term" value="P:endocardial cushion fusion"/>
    <property type="evidence" value="ECO:0007669"/>
    <property type="project" value="Ensembl"/>
</dbReference>
<dbReference type="GO" id="GO:0035869">
    <property type="term" value="C:ciliary transition zone"/>
    <property type="evidence" value="ECO:0007669"/>
    <property type="project" value="Ensembl"/>
</dbReference>
<keyword evidence="5" id="KW-0268">Exocytosis</keyword>
<organism evidence="15 16">
    <name type="scientific">Laticauda laticaudata</name>
    <name type="common">Blue-ringed sea krait</name>
    <name type="synonym">Blue-lipped sea krait</name>
    <dbReference type="NCBI Taxonomy" id="8630"/>
    <lineage>
        <taxon>Eukaryota</taxon>
        <taxon>Metazoa</taxon>
        <taxon>Chordata</taxon>
        <taxon>Craniata</taxon>
        <taxon>Vertebrata</taxon>
        <taxon>Euteleostomi</taxon>
        <taxon>Lepidosauria</taxon>
        <taxon>Squamata</taxon>
        <taxon>Bifurcata</taxon>
        <taxon>Unidentata</taxon>
        <taxon>Episquamata</taxon>
        <taxon>Toxicofera</taxon>
        <taxon>Serpentes</taxon>
        <taxon>Colubroidea</taxon>
        <taxon>Elapidae</taxon>
        <taxon>Laticaudinae</taxon>
        <taxon>Laticauda</taxon>
    </lineage>
</organism>
<evidence type="ECO:0000256" key="5">
    <source>
        <dbReference type="ARBA" id="ARBA00022483"/>
    </source>
</evidence>
<dbReference type="InterPro" id="IPR001806">
    <property type="entry name" value="Small_GTPase"/>
</dbReference>
<evidence type="ECO:0000256" key="10">
    <source>
        <dbReference type="ARBA" id="ARBA00023069"/>
    </source>
</evidence>
<gene>
    <name evidence="15" type="primary">CPLANE2</name>
</gene>
<proteinExistence type="inferred from homology"/>
<keyword evidence="4" id="KW-0813">Transport</keyword>
<dbReference type="Pfam" id="PF00071">
    <property type="entry name" value="Ras"/>
    <property type="match status" value="1"/>
</dbReference>
<keyword evidence="6" id="KW-0963">Cytoplasm</keyword>
<dbReference type="Proteomes" id="UP000694406">
    <property type="component" value="Unplaced"/>
</dbReference>
<dbReference type="InterPro" id="IPR027417">
    <property type="entry name" value="P-loop_NTPase"/>
</dbReference>
<keyword evidence="16" id="KW-1185">Reference proteome</keyword>
<reference evidence="15" key="1">
    <citation type="submission" date="2025-08" db="UniProtKB">
        <authorList>
            <consortium name="Ensembl"/>
        </authorList>
    </citation>
    <scope>IDENTIFICATION</scope>
</reference>
<keyword evidence="10" id="KW-0969">Cilium</keyword>
<evidence type="ECO:0000313" key="15">
    <source>
        <dbReference type="Ensembl" id="ENSLLTP00000010559.1"/>
    </source>
</evidence>
<dbReference type="GO" id="GO:0007224">
    <property type="term" value="P:smoothened signaling pathway"/>
    <property type="evidence" value="ECO:0007669"/>
    <property type="project" value="Ensembl"/>
</dbReference>
<evidence type="ECO:0000256" key="13">
    <source>
        <dbReference type="ARBA" id="ARBA00023273"/>
    </source>
</evidence>
<keyword evidence="9" id="KW-0653">Protein transport</keyword>
<evidence type="ECO:0000256" key="1">
    <source>
        <dbReference type="ARBA" id="ARBA00004120"/>
    </source>
</evidence>
<comment type="similarity">
    <text evidence="2">Belongs to the small GTPase superfamily. Rab family.</text>
</comment>
<dbReference type="Gene3D" id="3.40.50.300">
    <property type="entry name" value="P-loop containing nucleotide triphosphate hydrolases"/>
    <property type="match status" value="1"/>
</dbReference>
<keyword evidence="11" id="KW-0342">GTP-binding</keyword>
<dbReference type="InterPro" id="IPR039677">
    <property type="entry name" value="RSG1"/>
</dbReference>